<name>A0A9R1D7P3_9EURY</name>
<evidence type="ECO:0000313" key="1">
    <source>
        <dbReference type="EMBL" id="MCQ4333895.1"/>
    </source>
</evidence>
<dbReference type="RefSeq" id="WP_256029921.1">
    <property type="nucleotide sequence ID" value="NZ_JAHLKM010000014.1"/>
</dbReference>
<protein>
    <submittedName>
        <fullName evidence="1">Uncharacterized protein</fullName>
    </submittedName>
</protein>
<organism evidence="1 2">
    <name type="scientific">Natronomonas aquatica</name>
    <dbReference type="NCBI Taxonomy" id="2841590"/>
    <lineage>
        <taxon>Archaea</taxon>
        <taxon>Methanobacteriati</taxon>
        <taxon>Methanobacteriota</taxon>
        <taxon>Stenosarchaea group</taxon>
        <taxon>Halobacteria</taxon>
        <taxon>Halobacteriales</taxon>
        <taxon>Natronomonadaceae</taxon>
        <taxon>Natronomonas</taxon>
    </lineage>
</organism>
<dbReference type="EMBL" id="JAHLKM010000014">
    <property type="protein sequence ID" value="MCQ4333895.1"/>
    <property type="molecule type" value="Genomic_DNA"/>
</dbReference>
<accession>A0A9R1D7P3</accession>
<keyword evidence="2" id="KW-1185">Reference proteome</keyword>
<proteinExistence type="predicted"/>
<dbReference type="AlphaFoldDB" id="A0A9R1D7P3"/>
<comment type="caution">
    <text evidence="1">The sequence shown here is derived from an EMBL/GenBank/DDBJ whole genome shotgun (WGS) entry which is preliminary data.</text>
</comment>
<evidence type="ECO:0000313" key="2">
    <source>
        <dbReference type="Proteomes" id="UP001139494"/>
    </source>
</evidence>
<dbReference type="Proteomes" id="UP001139494">
    <property type="component" value="Unassembled WGS sequence"/>
</dbReference>
<sequence>MTSKKPSITSKAALSAELQALLVRAYDNGIDVRGGFECRNGAEYPDWDVVVTEITKNERAD</sequence>
<reference evidence="1" key="1">
    <citation type="journal article" date="2023" name="Front. Microbiol.">
        <title>Genomic-based phylogenetic and metabolic analyses of the genus Natronomonas, and description of Natronomonas aquatica sp. nov.</title>
        <authorList>
            <person name="Garcia-Roldan A."/>
            <person name="Duran-Viseras A."/>
            <person name="de la Haba R.R."/>
            <person name="Corral P."/>
            <person name="Sanchez-Porro C."/>
            <person name="Ventosa A."/>
        </authorList>
    </citation>
    <scope>NUCLEOTIDE SEQUENCE</scope>
    <source>
        <strain evidence="1">F2-12</strain>
    </source>
</reference>
<gene>
    <name evidence="1" type="ORF">KM295_10460</name>
</gene>